<evidence type="ECO:0000256" key="1">
    <source>
        <dbReference type="SAM" id="Phobius"/>
    </source>
</evidence>
<evidence type="ECO:0000313" key="2">
    <source>
        <dbReference type="EMBL" id="MDH5830793.1"/>
    </source>
</evidence>
<keyword evidence="1" id="KW-1133">Transmembrane helix</keyword>
<protein>
    <submittedName>
        <fullName evidence="2">MerC family mercury resistance protein</fullName>
    </submittedName>
</protein>
<reference evidence="2 3" key="1">
    <citation type="submission" date="2023-04" db="EMBL/GenBank/DDBJ databases">
        <title>Luteimonas sp. M1R5S18.</title>
        <authorList>
            <person name="Sun J.-Q."/>
        </authorList>
    </citation>
    <scope>NUCLEOTIDE SEQUENCE [LARGE SCALE GENOMIC DNA]</scope>
    <source>
        <strain evidence="2 3">M1R5S18</strain>
    </source>
</reference>
<comment type="caution">
    <text evidence="2">The sequence shown here is derived from an EMBL/GenBank/DDBJ whole genome shotgun (WGS) entry which is preliminary data.</text>
</comment>
<dbReference type="InterPro" id="IPR004891">
    <property type="entry name" value="Mercury-R_MerC"/>
</dbReference>
<feature type="transmembrane region" description="Helical" evidence="1">
    <location>
        <begin position="76"/>
        <end position="96"/>
    </location>
</feature>
<sequence length="129" mass="12910">MSPNPLDATLDASAIGLSGLCLAHCLLLPAAAALLPALAIAAEAEWLHLAFAASALPIAGLALACAHRCRPLPPALWALAAAGLCGLAAGAVGWPAHALETPLTVAGSLALAAAHLWNWRLRPHARCAG</sequence>
<proteinExistence type="predicted"/>
<feature type="transmembrane region" description="Helical" evidence="1">
    <location>
        <begin position="46"/>
        <end position="64"/>
    </location>
</feature>
<accession>A0ABT6JJE4</accession>
<keyword evidence="1" id="KW-0472">Membrane</keyword>
<dbReference type="Proteomes" id="UP001156831">
    <property type="component" value="Unassembled WGS sequence"/>
</dbReference>
<keyword evidence="3" id="KW-1185">Reference proteome</keyword>
<feature type="transmembrane region" description="Helical" evidence="1">
    <location>
        <begin position="12"/>
        <end position="40"/>
    </location>
</feature>
<dbReference type="Pfam" id="PF03203">
    <property type="entry name" value="MerC"/>
    <property type="match status" value="1"/>
</dbReference>
<gene>
    <name evidence="2" type="ORF">QFW80_09745</name>
</gene>
<feature type="transmembrane region" description="Helical" evidence="1">
    <location>
        <begin position="102"/>
        <end position="119"/>
    </location>
</feature>
<organism evidence="2 3">
    <name type="scientific">Luteimonas rhizosphaericola</name>
    <dbReference type="NCBI Taxonomy" id="3042024"/>
    <lineage>
        <taxon>Bacteria</taxon>
        <taxon>Pseudomonadati</taxon>
        <taxon>Pseudomonadota</taxon>
        <taxon>Gammaproteobacteria</taxon>
        <taxon>Lysobacterales</taxon>
        <taxon>Lysobacteraceae</taxon>
        <taxon>Luteimonas</taxon>
    </lineage>
</organism>
<dbReference type="EMBL" id="JARXRN010000025">
    <property type="protein sequence ID" value="MDH5830793.1"/>
    <property type="molecule type" value="Genomic_DNA"/>
</dbReference>
<keyword evidence="1" id="KW-0812">Transmembrane</keyword>
<name>A0ABT6JJE4_9GAMM</name>
<dbReference type="RefSeq" id="WP_280601645.1">
    <property type="nucleotide sequence ID" value="NZ_JARXRN010000025.1"/>
</dbReference>
<evidence type="ECO:0000313" key="3">
    <source>
        <dbReference type="Proteomes" id="UP001156831"/>
    </source>
</evidence>